<dbReference type="CDD" id="cd18610">
    <property type="entry name" value="GH130_BT3780-like"/>
    <property type="match status" value="1"/>
</dbReference>
<dbReference type="EMBL" id="CAXLJM020000055">
    <property type="protein sequence ID" value="CAL8117724.1"/>
    <property type="molecule type" value="Genomic_DNA"/>
</dbReference>
<gene>
    <name evidence="4" type="ORF">ODALV1_LOCUS17826</name>
</gene>
<evidence type="ECO:0000256" key="3">
    <source>
        <dbReference type="SAM" id="SignalP"/>
    </source>
</evidence>
<evidence type="ECO:0008006" key="6">
    <source>
        <dbReference type="Google" id="ProtNLM"/>
    </source>
</evidence>
<dbReference type="InterPro" id="IPR007184">
    <property type="entry name" value="Mannoside_phosphorylase"/>
</dbReference>
<comment type="caution">
    <text evidence="4">The sequence shown here is derived from an EMBL/GenBank/DDBJ whole genome shotgun (WGS) entry which is preliminary data.</text>
</comment>
<reference evidence="4 5" key="1">
    <citation type="submission" date="2024-08" db="EMBL/GenBank/DDBJ databases">
        <authorList>
            <person name="Cucini C."/>
            <person name="Frati F."/>
        </authorList>
    </citation>
    <scope>NUCLEOTIDE SEQUENCE [LARGE SCALE GENOMIC DNA]</scope>
</reference>
<feature type="chain" id="PRO_5045548412" description="Glycosidase" evidence="3">
    <location>
        <begin position="21"/>
        <end position="370"/>
    </location>
</feature>
<evidence type="ECO:0000313" key="5">
    <source>
        <dbReference type="Proteomes" id="UP001642540"/>
    </source>
</evidence>
<feature type="signal peptide" evidence="3">
    <location>
        <begin position="1"/>
        <end position="20"/>
    </location>
</feature>
<dbReference type="Pfam" id="PF04041">
    <property type="entry name" value="Glyco_hydro_130"/>
    <property type="match status" value="1"/>
</dbReference>
<organism evidence="4 5">
    <name type="scientific">Orchesella dallaii</name>
    <dbReference type="NCBI Taxonomy" id="48710"/>
    <lineage>
        <taxon>Eukaryota</taxon>
        <taxon>Metazoa</taxon>
        <taxon>Ecdysozoa</taxon>
        <taxon>Arthropoda</taxon>
        <taxon>Hexapoda</taxon>
        <taxon>Collembola</taxon>
        <taxon>Entomobryomorpha</taxon>
        <taxon>Entomobryoidea</taxon>
        <taxon>Orchesellidae</taxon>
        <taxon>Orchesellinae</taxon>
        <taxon>Orchesella</taxon>
    </lineage>
</organism>
<protein>
    <recommendedName>
        <fullName evidence="6">Glycosidase</fullName>
    </recommendedName>
</protein>
<evidence type="ECO:0000256" key="1">
    <source>
        <dbReference type="ARBA" id="ARBA00022676"/>
    </source>
</evidence>
<keyword evidence="2" id="KW-0808">Transferase</keyword>
<keyword evidence="3" id="KW-0732">Signal</keyword>
<name>A0ABP1R2I1_9HEXA</name>
<dbReference type="Gene3D" id="2.115.10.20">
    <property type="entry name" value="Glycosyl hydrolase domain, family 43"/>
    <property type="match status" value="1"/>
</dbReference>
<dbReference type="PANTHER" id="PTHR34106:SF5">
    <property type="entry name" value="GLYCOSIDASE"/>
    <property type="match status" value="1"/>
</dbReference>
<evidence type="ECO:0000256" key="2">
    <source>
        <dbReference type="ARBA" id="ARBA00022679"/>
    </source>
</evidence>
<accession>A0ABP1R2I1</accession>
<dbReference type="Proteomes" id="UP001642540">
    <property type="component" value="Unassembled WGS sequence"/>
</dbReference>
<dbReference type="InterPro" id="IPR023296">
    <property type="entry name" value="Glyco_hydro_beta-prop_sf"/>
</dbReference>
<keyword evidence="1" id="KW-0328">Glycosyltransferase</keyword>
<dbReference type="SUPFAM" id="SSF75005">
    <property type="entry name" value="Arabinanase/levansucrase/invertase"/>
    <property type="match status" value="1"/>
</dbReference>
<sequence>MSNLLIALVLTLLSICGSNSFALYQDDWQLGNFTKQDSVNPVLLPLNTTTFFCPVRREFVYWEKKDVFNPTALVRDGKIHLLYRAEDDVGIFAGTSRIGLAISEDGLTFQREPLPIFYPDNDIATEYEWEGGCEDPRIVEYNGTYYMTYTAYDGTVARLLVASSPNLRSWTKHGPLFGRAQNGTYLDLWSKSGAIVTELQDEKFVAKQINGKFWMYWGDTNIYAATSDNLVDWTPITDNENGGETEYNLTAVFGPRRGMFDSDLVEPGPQAFIREGGILLIYNSRNRNPSDGGDPALPEGTYSAGQVLLNATNPTQLINRSEEYFMTPDRDYEIIGQVNNVVFVEGLVSYKNSWYLYYGTADSKIAVAAI</sequence>
<keyword evidence="5" id="KW-1185">Reference proteome</keyword>
<dbReference type="PIRSF" id="PIRSF016202">
    <property type="entry name" value="PH1107"/>
    <property type="match status" value="1"/>
</dbReference>
<dbReference type="PANTHER" id="PTHR34106">
    <property type="entry name" value="GLYCOSIDASE"/>
    <property type="match status" value="1"/>
</dbReference>
<proteinExistence type="predicted"/>
<evidence type="ECO:0000313" key="4">
    <source>
        <dbReference type="EMBL" id="CAL8117724.1"/>
    </source>
</evidence>